<reference evidence="2 3" key="1">
    <citation type="submission" date="2019-02" db="EMBL/GenBank/DDBJ databases">
        <title>Deep-cultivation of Planctomycetes and their phenomic and genomic characterization uncovers novel biology.</title>
        <authorList>
            <person name="Wiegand S."/>
            <person name="Jogler M."/>
            <person name="Boedeker C."/>
            <person name="Pinto D."/>
            <person name="Vollmers J."/>
            <person name="Rivas-Marin E."/>
            <person name="Kohn T."/>
            <person name="Peeters S.H."/>
            <person name="Heuer A."/>
            <person name="Rast P."/>
            <person name="Oberbeckmann S."/>
            <person name="Bunk B."/>
            <person name="Jeske O."/>
            <person name="Meyerdierks A."/>
            <person name="Storesund J.E."/>
            <person name="Kallscheuer N."/>
            <person name="Luecker S."/>
            <person name="Lage O.M."/>
            <person name="Pohl T."/>
            <person name="Merkel B.J."/>
            <person name="Hornburger P."/>
            <person name="Mueller R.-W."/>
            <person name="Bruemmer F."/>
            <person name="Labrenz M."/>
            <person name="Spormann A.M."/>
            <person name="Op Den Camp H."/>
            <person name="Overmann J."/>
            <person name="Amann R."/>
            <person name="Jetten M.S.M."/>
            <person name="Mascher T."/>
            <person name="Medema M.H."/>
            <person name="Devos D.P."/>
            <person name="Kaster A.-K."/>
            <person name="Ovreas L."/>
            <person name="Rohde M."/>
            <person name="Galperin M.Y."/>
            <person name="Jogler C."/>
        </authorList>
    </citation>
    <scope>NUCLEOTIDE SEQUENCE [LARGE SCALE GENOMIC DNA]</scope>
    <source>
        <strain evidence="2 3">Pla123a</strain>
    </source>
</reference>
<evidence type="ECO:0000313" key="3">
    <source>
        <dbReference type="Proteomes" id="UP000318478"/>
    </source>
</evidence>
<evidence type="ECO:0000313" key="2">
    <source>
        <dbReference type="EMBL" id="TWT66278.1"/>
    </source>
</evidence>
<protein>
    <submittedName>
        <fullName evidence="2">Uncharacterized protein</fullName>
    </submittedName>
</protein>
<dbReference type="RefSeq" id="WP_146591470.1">
    <property type="nucleotide sequence ID" value="NZ_SJPO01000016.1"/>
</dbReference>
<proteinExistence type="predicted"/>
<dbReference type="EMBL" id="SJPO01000016">
    <property type="protein sequence ID" value="TWT66278.1"/>
    <property type="molecule type" value="Genomic_DNA"/>
</dbReference>
<gene>
    <name evidence="2" type="ORF">Pla123a_46720</name>
</gene>
<accession>A0A5C5XU79</accession>
<comment type="caution">
    <text evidence="2">The sequence shown here is derived from an EMBL/GenBank/DDBJ whole genome shotgun (WGS) entry which is preliminary data.</text>
</comment>
<keyword evidence="3" id="KW-1185">Reference proteome</keyword>
<keyword evidence="1" id="KW-1133">Transmembrane helix</keyword>
<dbReference type="AlphaFoldDB" id="A0A5C5XU79"/>
<dbReference type="OrthoDB" id="5957977at2"/>
<organism evidence="2 3">
    <name type="scientific">Posidoniimonas polymericola</name>
    <dbReference type="NCBI Taxonomy" id="2528002"/>
    <lineage>
        <taxon>Bacteria</taxon>
        <taxon>Pseudomonadati</taxon>
        <taxon>Planctomycetota</taxon>
        <taxon>Planctomycetia</taxon>
        <taxon>Pirellulales</taxon>
        <taxon>Lacipirellulaceae</taxon>
        <taxon>Posidoniimonas</taxon>
    </lineage>
</organism>
<keyword evidence="1" id="KW-0472">Membrane</keyword>
<feature type="transmembrane region" description="Helical" evidence="1">
    <location>
        <begin position="43"/>
        <end position="72"/>
    </location>
</feature>
<dbReference type="Proteomes" id="UP000318478">
    <property type="component" value="Unassembled WGS sequence"/>
</dbReference>
<keyword evidence="1" id="KW-0812">Transmembrane</keyword>
<feature type="transmembrane region" description="Helical" evidence="1">
    <location>
        <begin position="93"/>
        <end position="120"/>
    </location>
</feature>
<evidence type="ECO:0000256" key="1">
    <source>
        <dbReference type="SAM" id="Phobius"/>
    </source>
</evidence>
<sequence>MNSREWFCLALRVMGVWQLSSVVPYLAMLVASLASGGNTPFEFFIVLLWVVVYTGLGLFLLLFAPAIAARFYPGSAAESRPTAQDLPDRMLELGLRLLGAYLLVLAVHTLLTYVANAIAVAAYSNVSWRQQLAASGPRELISTAVYVTLGLVVLAGPKRIIAGLDRLRYNAERDAYTPPPIAGAAADEDQA</sequence>
<name>A0A5C5XU79_9BACT</name>
<feature type="transmembrane region" description="Helical" evidence="1">
    <location>
        <begin position="7"/>
        <end position="31"/>
    </location>
</feature>
<feature type="transmembrane region" description="Helical" evidence="1">
    <location>
        <begin position="140"/>
        <end position="157"/>
    </location>
</feature>